<name>A0A2G5UI79_9PELO</name>
<reference evidence="2" key="1">
    <citation type="submission" date="2017-10" db="EMBL/GenBank/DDBJ databases">
        <title>Rapid genome shrinkage in a self-fertile nematode reveals novel sperm competition proteins.</title>
        <authorList>
            <person name="Yin D."/>
            <person name="Schwarz E.M."/>
            <person name="Thomas C.G."/>
            <person name="Felde R.L."/>
            <person name="Korf I.F."/>
            <person name="Cutter A.D."/>
            <person name="Schartner C.M."/>
            <person name="Ralston E.J."/>
            <person name="Meyer B.J."/>
            <person name="Haag E.S."/>
        </authorList>
    </citation>
    <scope>NUCLEOTIDE SEQUENCE [LARGE SCALE GENOMIC DNA]</scope>
    <source>
        <strain evidence="2">JU1422</strain>
    </source>
</reference>
<evidence type="ECO:0000313" key="1">
    <source>
        <dbReference type="EMBL" id="PIC39262.1"/>
    </source>
</evidence>
<proteinExistence type="predicted"/>
<protein>
    <submittedName>
        <fullName evidence="1">Uncharacterized protein</fullName>
    </submittedName>
</protein>
<dbReference type="AlphaFoldDB" id="A0A2G5UI79"/>
<comment type="caution">
    <text evidence="1">The sequence shown here is derived from an EMBL/GenBank/DDBJ whole genome shotgun (WGS) entry which is preliminary data.</text>
</comment>
<keyword evidence="2" id="KW-1185">Reference proteome</keyword>
<dbReference type="Proteomes" id="UP000230233">
    <property type="component" value="Chromosome III"/>
</dbReference>
<evidence type="ECO:0000313" key="2">
    <source>
        <dbReference type="Proteomes" id="UP000230233"/>
    </source>
</evidence>
<dbReference type="EMBL" id="PDUG01000003">
    <property type="protein sequence ID" value="PIC39262.1"/>
    <property type="molecule type" value="Genomic_DNA"/>
</dbReference>
<gene>
    <name evidence="1" type="primary">Cnig_chr_III.g11005</name>
    <name evidence="1" type="ORF">B9Z55_011005</name>
</gene>
<sequence>MSVYLRFYGTLLRFGNKNEEEKVTCAISDVKNRRIDTVEPDKIRGGGFVKGKVLGFLTEFSDNKNEVVSQYMRNHFDARHFSKIEILKTHIKSSNFSE</sequence>
<organism evidence="1 2">
    <name type="scientific">Caenorhabditis nigoni</name>
    <dbReference type="NCBI Taxonomy" id="1611254"/>
    <lineage>
        <taxon>Eukaryota</taxon>
        <taxon>Metazoa</taxon>
        <taxon>Ecdysozoa</taxon>
        <taxon>Nematoda</taxon>
        <taxon>Chromadorea</taxon>
        <taxon>Rhabditida</taxon>
        <taxon>Rhabditina</taxon>
        <taxon>Rhabditomorpha</taxon>
        <taxon>Rhabditoidea</taxon>
        <taxon>Rhabditidae</taxon>
        <taxon>Peloderinae</taxon>
        <taxon>Caenorhabditis</taxon>
    </lineage>
</organism>
<accession>A0A2G5UI79</accession>